<comment type="caution">
    <text evidence="3">The sequence shown here is derived from an EMBL/GenBank/DDBJ whole genome shotgun (WGS) entry which is preliminary data.</text>
</comment>
<dbReference type="InterPro" id="IPR011059">
    <property type="entry name" value="Metal-dep_hydrolase_composite"/>
</dbReference>
<keyword evidence="4" id="KW-1185">Reference proteome</keyword>
<dbReference type="PANTHER" id="PTHR11113">
    <property type="entry name" value="N-ACETYLGLUCOSAMINE-6-PHOSPHATE DEACETYLASE"/>
    <property type="match status" value="1"/>
</dbReference>
<evidence type="ECO:0000313" key="3">
    <source>
        <dbReference type="EMBL" id="GLQ66622.1"/>
    </source>
</evidence>
<dbReference type="PANTHER" id="PTHR11113:SF14">
    <property type="entry name" value="N-ACETYLGLUCOSAMINE-6-PHOSPHATE DEACETYLASE"/>
    <property type="match status" value="1"/>
</dbReference>
<accession>A0ABQ5WVH6</accession>
<dbReference type="EMBL" id="BSNV01000020">
    <property type="protein sequence ID" value="GLQ66622.1"/>
    <property type="molecule type" value="Genomic_DNA"/>
</dbReference>
<evidence type="ECO:0008006" key="5">
    <source>
        <dbReference type="Google" id="ProtNLM"/>
    </source>
</evidence>
<keyword evidence="2" id="KW-0378">Hydrolase</keyword>
<reference evidence="4" key="1">
    <citation type="journal article" date="2019" name="Int. J. Syst. Evol. Microbiol.">
        <title>The Global Catalogue of Microorganisms (GCM) 10K type strain sequencing project: providing services to taxonomists for standard genome sequencing and annotation.</title>
        <authorList>
            <consortium name="The Broad Institute Genomics Platform"/>
            <consortium name="The Broad Institute Genome Sequencing Center for Infectious Disease"/>
            <person name="Wu L."/>
            <person name="Ma J."/>
        </authorList>
    </citation>
    <scope>NUCLEOTIDE SEQUENCE [LARGE SCALE GENOMIC DNA]</scope>
    <source>
        <strain evidence="4">NBRC 3266</strain>
    </source>
</reference>
<comment type="similarity">
    <text evidence="1">Belongs to the metallo-dependent hydrolases superfamily. NagA family.</text>
</comment>
<dbReference type="Gene3D" id="3.20.20.140">
    <property type="entry name" value="Metal-dependent hydrolases"/>
    <property type="match status" value="1"/>
</dbReference>
<sequence length="145" mass="15949">MSHVDGQIVLRDRIVSGRVSFDSHIRQIEPTSSTDNLYILPDFIDGHVHGGGGVDTMDGVGAIETLSRFHLTHGTTTILPTTITAPWSDVMDAFQTIEEVSTRGVKDGPHIHGHIWKGPFVSPHKLGAQPPFMIEAPSFPIFWRT</sequence>
<evidence type="ECO:0000256" key="1">
    <source>
        <dbReference type="ARBA" id="ARBA00010716"/>
    </source>
</evidence>
<dbReference type="InterPro" id="IPR032466">
    <property type="entry name" value="Metal_Hydrolase"/>
</dbReference>
<dbReference type="Proteomes" id="UP001156629">
    <property type="component" value="Unassembled WGS sequence"/>
</dbReference>
<gene>
    <name evidence="3" type="ORF">GCM10007870_22060</name>
</gene>
<evidence type="ECO:0000313" key="4">
    <source>
        <dbReference type="Proteomes" id="UP001156629"/>
    </source>
</evidence>
<organism evidence="3 4">
    <name type="scientific">Gluconobacter kondonii</name>
    <dbReference type="NCBI Taxonomy" id="941463"/>
    <lineage>
        <taxon>Bacteria</taxon>
        <taxon>Pseudomonadati</taxon>
        <taxon>Pseudomonadota</taxon>
        <taxon>Alphaproteobacteria</taxon>
        <taxon>Acetobacterales</taxon>
        <taxon>Acetobacteraceae</taxon>
        <taxon>Gluconobacter</taxon>
    </lineage>
</organism>
<proteinExistence type="inferred from homology"/>
<dbReference type="Gene3D" id="2.30.40.10">
    <property type="entry name" value="Urease, subunit C, domain 1"/>
    <property type="match status" value="1"/>
</dbReference>
<evidence type="ECO:0000256" key="2">
    <source>
        <dbReference type="ARBA" id="ARBA00022801"/>
    </source>
</evidence>
<name>A0ABQ5WVH6_9PROT</name>
<protein>
    <recommendedName>
        <fullName evidence="5">N-acetylglucosamine-6-phosphate deacetylase</fullName>
    </recommendedName>
</protein>
<dbReference type="SUPFAM" id="SSF51556">
    <property type="entry name" value="Metallo-dependent hydrolases"/>
    <property type="match status" value="1"/>
</dbReference>